<proteinExistence type="predicted"/>
<evidence type="ECO:0000256" key="1">
    <source>
        <dbReference type="SAM" id="MobiDB-lite"/>
    </source>
</evidence>
<comment type="caution">
    <text evidence="3">The sequence shown here is derived from an EMBL/GenBank/DDBJ whole genome shotgun (WGS) entry which is preliminary data.</text>
</comment>
<evidence type="ECO:0000313" key="3">
    <source>
        <dbReference type="EMBL" id="KAF5352814.1"/>
    </source>
</evidence>
<accession>A0A8H5FXR0</accession>
<protein>
    <submittedName>
        <fullName evidence="3">Uncharacterized protein</fullName>
    </submittedName>
</protein>
<reference evidence="3 4" key="1">
    <citation type="journal article" date="2020" name="ISME J.">
        <title>Uncovering the hidden diversity of litter-decomposition mechanisms in mushroom-forming fungi.</title>
        <authorList>
            <person name="Floudas D."/>
            <person name="Bentzer J."/>
            <person name="Ahren D."/>
            <person name="Johansson T."/>
            <person name="Persson P."/>
            <person name="Tunlid A."/>
        </authorList>
    </citation>
    <scope>NUCLEOTIDE SEQUENCE [LARGE SCALE GENOMIC DNA]</scope>
    <source>
        <strain evidence="3 4">CBS 146.42</strain>
    </source>
</reference>
<organism evidence="3 4">
    <name type="scientific">Leucocoprinus leucothites</name>
    <dbReference type="NCBI Taxonomy" id="201217"/>
    <lineage>
        <taxon>Eukaryota</taxon>
        <taxon>Fungi</taxon>
        <taxon>Dikarya</taxon>
        <taxon>Basidiomycota</taxon>
        <taxon>Agaricomycotina</taxon>
        <taxon>Agaricomycetes</taxon>
        <taxon>Agaricomycetidae</taxon>
        <taxon>Agaricales</taxon>
        <taxon>Agaricineae</taxon>
        <taxon>Agaricaceae</taxon>
        <taxon>Leucocoprinus</taxon>
    </lineage>
</organism>
<gene>
    <name evidence="3" type="ORF">D9756_006145</name>
</gene>
<feature type="signal peptide" evidence="2">
    <location>
        <begin position="1"/>
        <end position="19"/>
    </location>
</feature>
<name>A0A8H5FXR0_9AGAR</name>
<evidence type="ECO:0000313" key="4">
    <source>
        <dbReference type="Proteomes" id="UP000559027"/>
    </source>
</evidence>
<dbReference type="AlphaFoldDB" id="A0A8H5FXR0"/>
<dbReference type="EMBL" id="JAACJO010000011">
    <property type="protein sequence ID" value="KAF5352814.1"/>
    <property type="molecule type" value="Genomic_DNA"/>
</dbReference>
<feature type="region of interest" description="Disordered" evidence="1">
    <location>
        <begin position="155"/>
        <end position="179"/>
    </location>
</feature>
<dbReference type="OrthoDB" id="4991875at2759"/>
<keyword evidence="4" id="KW-1185">Reference proteome</keyword>
<dbReference type="Proteomes" id="UP000559027">
    <property type="component" value="Unassembled WGS sequence"/>
</dbReference>
<evidence type="ECO:0000256" key="2">
    <source>
        <dbReference type="SAM" id="SignalP"/>
    </source>
</evidence>
<sequence>MFGYALLFTITASLQLVAAQQTSLIMPGFEPQPFSVDVLGVDSQLGRTTWAVHNGPTDSTFLPEDQFPGVATIVEGSDYVSVNYIYTDDIISGASPTLETLAVECTLTASTVGDCSGSVFGTPVTRSQTTFTPFPVFVGTPAPAASASASPIPASSASVASSTSTTSTTASATSTKKNSATPLGGSIGFASVIGVNVYLLMSVIGNLL</sequence>
<feature type="chain" id="PRO_5034168546" evidence="2">
    <location>
        <begin position="20"/>
        <end position="208"/>
    </location>
</feature>
<keyword evidence="2" id="KW-0732">Signal</keyword>